<keyword evidence="1" id="KW-0812">Transmembrane</keyword>
<accession>A0A2M4D5B4</accession>
<keyword evidence="1" id="KW-0472">Membrane</keyword>
<dbReference type="AlphaFoldDB" id="A0A2M4D5B4"/>
<keyword evidence="1" id="KW-1133">Transmembrane helix</keyword>
<evidence type="ECO:0000313" key="2">
    <source>
        <dbReference type="EMBL" id="MBW72747.1"/>
    </source>
</evidence>
<name>A0A2M4D5B4_ANODA</name>
<protein>
    <submittedName>
        <fullName evidence="2">Uncharacterized protein</fullName>
    </submittedName>
</protein>
<reference evidence="2" key="1">
    <citation type="submission" date="2018-01" db="EMBL/GenBank/DDBJ databases">
        <title>An insight into the sialome of Amazonian anophelines.</title>
        <authorList>
            <person name="Ribeiro J.M."/>
            <person name="Scarpassa V."/>
            <person name="Calvo E."/>
        </authorList>
    </citation>
    <scope>NUCLEOTIDE SEQUENCE</scope>
</reference>
<evidence type="ECO:0000256" key="1">
    <source>
        <dbReference type="SAM" id="Phobius"/>
    </source>
</evidence>
<proteinExistence type="predicted"/>
<sequence>MVCVCSYYVFSLVLFCFLFFWFLLVLTLSSEFLVSFSILSRYGKRSCITEKMYLQHWLVCFVPFCATLC</sequence>
<dbReference type="EMBL" id="GGFL01008569">
    <property type="protein sequence ID" value="MBW72747.1"/>
    <property type="molecule type" value="Transcribed_RNA"/>
</dbReference>
<feature type="transmembrane region" description="Helical" evidence="1">
    <location>
        <begin position="6"/>
        <end position="34"/>
    </location>
</feature>
<organism evidence="2">
    <name type="scientific">Anopheles darlingi</name>
    <name type="common">Mosquito</name>
    <dbReference type="NCBI Taxonomy" id="43151"/>
    <lineage>
        <taxon>Eukaryota</taxon>
        <taxon>Metazoa</taxon>
        <taxon>Ecdysozoa</taxon>
        <taxon>Arthropoda</taxon>
        <taxon>Hexapoda</taxon>
        <taxon>Insecta</taxon>
        <taxon>Pterygota</taxon>
        <taxon>Neoptera</taxon>
        <taxon>Endopterygota</taxon>
        <taxon>Diptera</taxon>
        <taxon>Nematocera</taxon>
        <taxon>Culicoidea</taxon>
        <taxon>Culicidae</taxon>
        <taxon>Anophelinae</taxon>
        <taxon>Anopheles</taxon>
    </lineage>
</organism>